<organism evidence="1 2">
    <name type="scientific">Streptosporangium subroseum</name>
    <dbReference type="NCBI Taxonomy" id="106412"/>
    <lineage>
        <taxon>Bacteria</taxon>
        <taxon>Bacillati</taxon>
        <taxon>Actinomycetota</taxon>
        <taxon>Actinomycetes</taxon>
        <taxon>Streptosporangiales</taxon>
        <taxon>Streptosporangiaceae</taxon>
        <taxon>Streptosporangium</taxon>
    </lineage>
</organism>
<protein>
    <submittedName>
        <fullName evidence="1">Uncharacterized protein</fullName>
    </submittedName>
</protein>
<accession>A0A239DY43</accession>
<evidence type="ECO:0000313" key="2">
    <source>
        <dbReference type="Proteomes" id="UP000198282"/>
    </source>
</evidence>
<keyword evidence="2" id="KW-1185">Reference proteome</keyword>
<sequence length="107" mass="12168">MLDRNRPWATGGRTLQEMGYGHLDAFSKHVKDRTNTFLDFDKKYGRRSPISYLTMKAKSHGSHQMGMPPWPMIVATVCAMVIDPSYSAWRNAESAVSAMDALQNFRQ</sequence>
<reference evidence="1 2" key="1">
    <citation type="submission" date="2017-06" db="EMBL/GenBank/DDBJ databases">
        <authorList>
            <person name="Kim H.J."/>
            <person name="Triplett B.A."/>
        </authorList>
    </citation>
    <scope>NUCLEOTIDE SEQUENCE [LARGE SCALE GENOMIC DNA]</scope>
    <source>
        <strain evidence="1 2">CGMCC 4.2132</strain>
    </source>
</reference>
<dbReference type="EMBL" id="FZOD01000008">
    <property type="protein sequence ID" value="SNS37425.1"/>
    <property type="molecule type" value="Genomic_DNA"/>
</dbReference>
<gene>
    <name evidence="1" type="ORF">SAMN05216276_1008131</name>
</gene>
<proteinExistence type="predicted"/>
<evidence type="ECO:0000313" key="1">
    <source>
        <dbReference type="EMBL" id="SNS37425.1"/>
    </source>
</evidence>
<dbReference type="AlphaFoldDB" id="A0A239DY43"/>
<dbReference type="Proteomes" id="UP000198282">
    <property type="component" value="Unassembled WGS sequence"/>
</dbReference>
<name>A0A239DY43_9ACTN</name>